<accession>A0A1V6T603</accession>
<dbReference type="AlphaFoldDB" id="A0A1V6T603"/>
<gene>
    <name evidence="2" type="ORF">PENSTE_c011G03019</name>
</gene>
<reference evidence="3" key="1">
    <citation type="journal article" date="2017" name="Nat. Microbiol.">
        <title>Global analysis of biosynthetic gene clusters reveals vast potential of secondary metabolite production in Penicillium species.</title>
        <authorList>
            <person name="Nielsen J.C."/>
            <person name="Grijseels S."/>
            <person name="Prigent S."/>
            <person name="Ji B."/>
            <person name="Dainat J."/>
            <person name="Nielsen K.F."/>
            <person name="Frisvad J.C."/>
            <person name="Workman M."/>
            <person name="Nielsen J."/>
        </authorList>
    </citation>
    <scope>NUCLEOTIDE SEQUENCE [LARGE SCALE GENOMIC DNA]</scope>
    <source>
        <strain evidence="3">IBT 24891</strain>
    </source>
</reference>
<dbReference type="Proteomes" id="UP000191285">
    <property type="component" value="Unassembled WGS sequence"/>
</dbReference>
<evidence type="ECO:0000313" key="2">
    <source>
        <dbReference type="EMBL" id="OQE21805.1"/>
    </source>
</evidence>
<evidence type="ECO:0000259" key="1">
    <source>
        <dbReference type="Pfam" id="PF20253"/>
    </source>
</evidence>
<proteinExistence type="predicted"/>
<dbReference type="InterPro" id="IPR046539">
    <property type="entry name" value="DUF6604"/>
</dbReference>
<keyword evidence="3" id="KW-1185">Reference proteome</keyword>
<sequence length="161" mass="18455">MTKYHQHKKYKEDERCLIGWMLLEVEQILKKHPQEIPGHPEIQRPPSLSDLKHHAELIAKYSVSSPVGMIHLLESVLRARRATQEFFHSNEHMTYDENATKSHNAWIEGLTVVLDFEALPSAAFTKQRGLHIDEDSTTSHDAWIDGLTAILESPKSIPQQT</sequence>
<comment type="caution">
    <text evidence="2">The sequence shown here is derived from an EMBL/GenBank/DDBJ whole genome shotgun (WGS) entry which is preliminary data.</text>
</comment>
<protein>
    <recommendedName>
        <fullName evidence="1">DUF6604 domain-containing protein</fullName>
    </recommendedName>
</protein>
<organism evidence="2 3">
    <name type="scientific">Penicillium steckii</name>
    <dbReference type="NCBI Taxonomy" id="303698"/>
    <lineage>
        <taxon>Eukaryota</taxon>
        <taxon>Fungi</taxon>
        <taxon>Dikarya</taxon>
        <taxon>Ascomycota</taxon>
        <taxon>Pezizomycotina</taxon>
        <taxon>Eurotiomycetes</taxon>
        <taxon>Eurotiomycetidae</taxon>
        <taxon>Eurotiales</taxon>
        <taxon>Aspergillaceae</taxon>
        <taxon>Penicillium</taxon>
    </lineage>
</organism>
<dbReference type="Pfam" id="PF20253">
    <property type="entry name" value="DUF6604"/>
    <property type="match status" value="1"/>
</dbReference>
<dbReference type="EMBL" id="MLKD01000011">
    <property type="protein sequence ID" value="OQE21805.1"/>
    <property type="molecule type" value="Genomic_DNA"/>
</dbReference>
<feature type="domain" description="DUF6604" evidence="1">
    <location>
        <begin position="8"/>
        <end position="115"/>
    </location>
</feature>
<name>A0A1V6T603_9EURO</name>
<evidence type="ECO:0000313" key="3">
    <source>
        <dbReference type="Proteomes" id="UP000191285"/>
    </source>
</evidence>